<organism evidence="3">
    <name type="scientific">Aureococcus anophagefferens</name>
    <name type="common">Harmful bloom alga</name>
    <dbReference type="NCBI Taxonomy" id="44056"/>
    <lineage>
        <taxon>Eukaryota</taxon>
        <taxon>Sar</taxon>
        <taxon>Stramenopiles</taxon>
        <taxon>Ochrophyta</taxon>
        <taxon>Pelagophyceae</taxon>
        <taxon>Pelagomonadales</taxon>
        <taxon>Pelagomonadaceae</taxon>
        <taxon>Aureococcus</taxon>
    </lineage>
</organism>
<dbReference type="GO" id="GO:0005829">
    <property type="term" value="C:cytosol"/>
    <property type="evidence" value="ECO:0007669"/>
    <property type="project" value="TreeGrafter"/>
</dbReference>
<dbReference type="PANTHER" id="PTHR11635:SF152">
    <property type="entry name" value="CAMP-DEPENDENT PROTEIN KINASE TYPE I REGULATORY SUBUNIT-RELATED"/>
    <property type="match status" value="1"/>
</dbReference>
<proteinExistence type="predicted"/>
<dbReference type="KEGG" id="aaf:AURANDRAFT_3421"/>
<dbReference type="CDD" id="cd00038">
    <property type="entry name" value="CAP_ED"/>
    <property type="match status" value="2"/>
</dbReference>
<gene>
    <name evidence="2" type="ORF">AURANDRAFT_3421</name>
</gene>
<evidence type="ECO:0000259" key="1">
    <source>
        <dbReference type="PROSITE" id="PS50042"/>
    </source>
</evidence>
<keyword evidence="3" id="KW-1185">Reference proteome</keyword>
<name>F0YM74_AURAN</name>
<dbReference type="EMBL" id="GL833161">
    <property type="protein sequence ID" value="EGB03778.1"/>
    <property type="molecule type" value="Genomic_DNA"/>
</dbReference>
<dbReference type="InterPro" id="IPR000595">
    <property type="entry name" value="cNMP-bd_dom"/>
</dbReference>
<dbReference type="PANTHER" id="PTHR11635">
    <property type="entry name" value="CAMP-DEPENDENT PROTEIN KINASE REGULATORY CHAIN"/>
    <property type="match status" value="1"/>
</dbReference>
<dbReference type="Pfam" id="PF00027">
    <property type="entry name" value="cNMP_binding"/>
    <property type="match status" value="2"/>
</dbReference>
<feature type="domain" description="Cyclic nucleotide-binding" evidence="1">
    <location>
        <begin position="15"/>
        <end position="135"/>
    </location>
</feature>
<feature type="domain" description="Cyclic nucleotide-binding" evidence="1">
    <location>
        <begin position="138"/>
        <end position="242"/>
    </location>
</feature>
<dbReference type="GO" id="GO:0030552">
    <property type="term" value="F:cAMP binding"/>
    <property type="evidence" value="ECO:0007669"/>
    <property type="project" value="TreeGrafter"/>
</dbReference>
<sequence>KQRTLYAEFIDKVPLFMGMSIYQKHVICDALKPIDFNAGDIIVREGEDGDDFFIIEEGTVECLKMVRGDQKRVCLPLGVSSFFGELALLRNAPRSATVKALEAVTAWCLDRMTFKAILQNTASKQRLLYAGFISKVSLFKNLDTMTKDIICDALKPQDYDAGDEIIIEGDDGDEFFILEQGTVECLKMVEGEQVRVCPPLKAGTFFGELALLRNAPRAATVKALEDVSVVKIDRATFMRCIG</sequence>
<feature type="non-terminal residue" evidence="2">
    <location>
        <position position="1"/>
    </location>
</feature>
<dbReference type="PRINTS" id="PR00103">
    <property type="entry name" value="CAMPKINASE"/>
</dbReference>
<evidence type="ECO:0000313" key="3">
    <source>
        <dbReference type="Proteomes" id="UP000002729"/>
    </source>
</evidence>
<dbReference type="Gene3D" id="2.60.120.10">
    <property type="entry name" value="Jelly Rolls"/>
    <property type="match status" value="2"/>
</dbReference>
<dbReference type="AlphaFoldDB" id="F0YM74"/>
<dbReference type="GO" id="GO:0005952">
    <property type="term" value="C:cAMP-dependent protein kinase complex"/>
    <property type="evidence" value="ECO:0007669"/>
    <property type="project" value="InterPro"/>
</dbReference>
<reference evidence="2 3" key="1">
    <citation type="journal article" date="2011" name="Proc. Natl. Acad. Sci. U.S.A.">
        <title>Niche of harmful alga Aureococcus anophagefferens revealed through ecogenomics.</title>
        <authorList>
            <person name="Gobler C.J."/>
            <person name="Berry D.L."/>
            <person name="Dyhrman S.T."/>
            <person name="Wilhelm S.W."/>
            <person name="Salamov A."/>
            <person name="Lobanov A.V."/>
            <person name="Zhang Y."/>
            <person name="Collier J.L."/>
            <person name="Wurch L.L."/>
            <person name="Kustka A.B."/>
            <person name="Dill B.D."/>
            <person name="Shah M."/>
            <person name="VerBerkmoes N.C."/>
            <person name="Kuo A."/>
            <person name="Terry A."/>
            <person name="Pangilinan J."/>
            <person name="Lindquist E.A."/>
            <person name="Lucas S."/>
            <person name="Paulsen I.T."/>
            <person name="Hattenrath-Lehmann T.K."/>
            <person name="Talmage S.C."/>
            <person name="Walker E.A."/>
            <person name="Koch F."/>
            <person name="Burson A.M."/>
            <person name="Marcoval M.A."/>
            <person name="Tang Y.Z."/>
            <person name="Lecleir G.R."/>
            <person name="Coyne K.J."/>
            <person name="Berg G.M."/>
            <person name="Bertrand E.M."/>
            <person name="Saito M.A."/>
            <person name="Gladyshev V.N."/>
            <person name="Grigoriev I.V."/>
        </authorList>
    </citation>
    <scope>NUCLEOTIDE SEQUENCE [LARGE SCALE GENOMIC DNA]</scope>
    <source>
        <strain evidence="3">CCMP 1984</strain>
    </source>
</reference>
<dbReference type="PROSITE" id="PS00889">
    <property type="entry name" value="CNMP_BINDING_2"/>
    <property type="match status" value="2"/>
</dbReference>
<dbReference type="InParanoid" id="F0YM74"/>
<protein>
    <recommendedName>
        <fullName evidence="1">Cyclic nucleotide-binding domain-containing protein</fullName>
    </recommendedName>
</protein>
<dbReference type="PROSITE" id="PS50042">
    <property type="entry name" value="CNMP_BINDING_3"/>
    <property type="match status" value="2"/>
</dbReference>
<dbReference type="eggNOG" id="KOG1113">
    <property type="taxonomic scope" value="Eukaryota"/>
</dbReference>
<dbReference type="GeneID" id="20221398"/>
<dbReference type="OrthoDB" id="2021138at2759"/>
<accession>F0YM74</accession>
<dbReference type="InterPro" id="IPR014710">
    <property type="entry name" value="RmlC-like_jellyroll"/>
</dbReference>
<dbReference type="SMART" id="SM00100">
    <property type="entry name" value="cNMP"/>
    <property type="match status" value="2"/>
</dbReference>
<dbReference type="InterPro" id="IPR018488">
    <property type="entry name" value="cNMP-bd_CS"/>
</dbReference>
<dbReference type="PROSITE" id="PS00888">
    <property type="entry name" value="CNMP_BINDING_1"/>
    <property type="match status" value="2"/>
</dbReference>
<feature type="non-terminal residue" evidence="2">
    <location>
        <position position="242"/>
    </location>
</feature>
<evidence type="ECO:0000313" key="2">
    <source>
        <dbReference type="EMBL" id="EGB03778.1"/>
    </source>
</evidence>
<dbReference type="OMA" id="RCKCATI"/>
<dbReference type="SUPFAM" id="SSF51206">
    <property type="entry name" value="cAMP-binding domain-like"/>
    <property type="match status" value="2"/>
</dbReference>
<dbReference type="GO" id="GO:0034236">
    <property type="term" value="F:protein kinase A catalytic subunit binding"/>
    <property type="evidence" value="ECO:0007669"/>
    <property type="project" value="TreeGrafter"/>
</dbReference>
<dbReference type="InterPro" id="IPR018490">
    <property type="entry name" value="cNMP-bd_dom_sf"/>
</dbReference>
<dbReference type="RefSeq" id="XP_009041504.1">
    <property type="nucleotide sequence ID" value="XM_009043256.1"/>
</dbReference>
<dbReference type="InterPro" id="IPR050503">
    <property type="entry name" value="cAMP-dep_PK_reg_su-like"/>
</dbReference>
<dbReference type="GO" id="GO:0004862">
    <property type="term" value="F:cAMP-dependent protein kinase inhibitor activity"/>
    <property type="evidence" value="ECO:0007669"/>
    <property type="project" value="TreeGrafter"/>
</dbReference>
<dbReference type="Proteomes" id="UP000002729">
    <property type="component" value="Unassembled WGS sequence"/>
</dbReference>